<dbReference type="EMBL" id="JABSTV010001248">
    <property type="protein sequence ID" value="KAH7967976.1"/>
    <property type="molecule type" value="Genomic_DNA"/>
</dbReference>
<keyword evidence="4" id="KW-1185">Reference proteome</keyword>
<accession>A0A9D4Q5G0</accession>
<evidence type="ECO:0000313" key="3">
    <source>
        <dbReference type="EMBL" id="KAH7967976.1"/>
    </source>
</evidence>
<feature type="region of interest" description="Disordered" evidence="1">
    <location>
        <begin position="95"/>
        <end position="207"/>
    </location>
</feature>
<sequence length="348" mass="36960">MPFAERPAAMLPRLCPPVPPFDPAYPRAWFMRLDAILAVNGINAQPMMHAVLLNALPVELCHLAVESSSSPRPYDDLCGAVLACYGQTYRPLPGSREFQISPPSQEAVPTGPQPSLDQDLTSPATTPPTSRQATSASIPAPDHPPDEVQEVPAAIGHSTESSVFSTASAQGPSDLPAISTSSPTSTAHDTSDTSDSTTATSPHALEPAIDTDIVTSAVRPPIAEASPAMSNEPAFLTSTLCASCQQELPSSSKSPTADVQAHNQLRPNVRDAATMTENPEDHPPGLTQGCQEKLDPFVKNPAEWSAARFSDYGYTVMTLHNGTHLSLQQFSVENVRSAATMYRSVLQV</sequence>
<proteinExistence type="predicted"/>
<feature type="domain" description="Purple acid phosphatase C-terminal" evidence="2">
    <location>
        <begin position="289"/>
        <end position="332"/>
    </location>
</feature>
<protein>
    <recommendedName>
        <fullName evidence="2">Purple acid phosphatase C-terminal domain-containing protein</fullName>
    </recommendedName>
</protein>
<reference evidence="3" key="2">
    <citation type="submission" date="2021-09" db="EMBL/GenBank/DDBJ databases">
        <authorList>
            <person name="Jia N."/>
            <person name="Wang J."/>
            <person name="Shi W."/>
            <person name="Du L."/>
            <person name="Sun Y."/>
            <person name="Zhan W."/>
            <person name="Jiang J."/>
            <person name="Wang Q."/>
            <person name="Zhang B."/>
            <person name="Ji P."/>
            <person name="Sakyi L.B."/>
            <person name="Cui X."/>
            <person name="Yuan T."/>
            <person name="Jiang B."/>
            <person name="Yang W."/>
            <person name="Lam T.T.-Y."/>
            <person name="Chang Q."/>
            <person name="Ding S."/>
            <person name="Wang X."/>
            <person name="Zhu J."/>
            <person name="Ruan X."/>
            <person name="Zhao L."/>
            <person name="Wei J."/>
            <person name="Que T."/>
            <person name="Du C."/>
            <person name="Cheng J."/>
            <person name="Dai P."/>
            <person name="Han X."/>
            <person name="Huang E."/>
            <person name="Gao Y."/>
            <person name="Liu J."/>
            <person name="Shao H."/>
            <person name="Ye R."/>
            <person name="Li L."/>
            <person name="Wei W."/>
            <person name="Wang X."/>
            <person name="Wang C."/>
            <person name="Huo Q."/>
            <person name="Li W."/>
            <person name="Guo W."/>
            <person name="Chen H."/>
            <person name="Chen S."/>
            <person name="Zhou L."/>
            <person name="Zhou L."/>
            <person name="Ni X."/>
            <person name="Tian J."/>
            <person name="Zhou Y."/>
            <person name="Sheng Y."/>
            <person name="Liu T."/>
            <person name="Pan Y."/>
            <person name="Xia L."/>
            <person name="Li J."/>
            <person name="Zhao F."/>
            <person name="Cao W."/>
        </authorList>
    </citation>
    <scope>NUCLEOTIDE SEQUENCE</scope>
    <source>
        <strain evidence="3">Rsan-2018</strain>
        <tissue evidence="3">Larvae</tissue>
    </source>
</reference>
<dbReference type="Proteomes" id="UP000821837">
    <property type="component" value="Unassembled WGS sequence"/>
</dbReference>
<gene>
    <name evidence="3" type="ORF">HPB52_004513</name>
</gene>
<dbReference type="Pfam" id="PF14008">
    <property type="entry name" value="Metallophos_C"/>
    <property type="match status" value="1"/>
</dbReference>
<dbReference type="VEuPathDB" id="VectorBase:RSAN_035216"/>
<feature type="compositionally biased region" description="Polar residues" evidence="1">
    <location>
        <begin position="158"/>
        <end position="171"/>
    </location>
</feature>
<dbReference type="InterPro" id="IPR025733">
    <property type="entry name" value="PAPs_C"/>
</dbReference>
<dbReference type="InterPro" id="IPR029052">
    <property type="entry name" value="Metallo-depent_PP-like"/>
</dbReference>
<feature type="compositionally biased region" description="Low complexity" evidence="1">
    <location>
        <begin position="179"/>
        <end position="204"/>
    </location>
</feature>
<evidence type="ECO:0000259" key="2">
    <source>
        <dbReference type="Pfam" id="PF14008"/>
    </source>
</evidence>
<feature type="compositionally biased region" description="Polar residues" evidence="1">
    <location>
        <begin position="113"/>
        <end position="137"/>
    </location>
</feature>
<organism evidence="3 4">
    <name type="scientific">Rhipicephalus sanguineus</name>
    <name type="common">Brown dog tick</name>
    <name type="synonym">Ixodes sanguineus</name>
    <dbReference type="NCBI Taxonomy" id="34632"/>
    <lineage>
        <taxon>Eukaryota</taxon>
        <taxon>Metazoa</taxon>
        <taxon>Ecdysozoa</taxon>
        <taxon>Arthropoda</taxon>
        <taxon>Chelicerata</taxon>
        <taxon>Arachnida</taxon>
        <taxon>Acari</taxon>
        <taxon>Parasitiformes</taxon>
        <taxon>Ixodida</taxon>
        <taxon>Ixodoidea</taxon>
        <taxon>Ixodidae</taxon>
        <taxon>Rhipicephalinae</taxon>
        <taxon>Rhipicephalus</taxon>
        <taxon>Rhipicephalus</taxon>
    </lineage>
</organism>
<dbReference type="AlphaFoldDB" id="A0A9D4Q5G0"/>
<comment type="caution">
    <text evidence="3">The sequence shown here is derived from an EMBL/GenBank/DDBJ whole genome shotgun (WGS) entry which is preliminary data.</text>
</comment>
<name>A0A9D4Q5G0_RHISA</name>
<reference evidence="3" key="1">
    <citation type="journal article" date="2020" name="Cell">
        <title>Large-Scale Comparative Analyses of Tick Genomes Elucidate Their Genetic Diversity and Vector Capacities.</title>
        <authorList>
            <consortium name="Tick Genome and Microbiome Consortium (TIGMIC)"/>
            <person name="Jia N."/>
            <person name="Wang J."/>
            <person name="Shi W."/>
            <person name="Du L."/>
            <person name="Sun Y."/>
            <person name="Zhan W."/>
            <person name="Jiang J.F."/>
            <person name="Wang Q."/>
            <person name="Zhang B."/>
            <person name="Ji P."/>
            <person name="Bell-Sakyi L."/>
            <person name="Cui X.M."/>
            <person name="Yuan T.T."/>
            <person name="Jiang B.G."/>
            <person name="Yang W.F."/>
            <person name="Lam T.T."/>
            <person name="Chang Q.C."/>
            <person name="Ding S.J."/>
            <person name="Wang X.J."/>
            <person name="Zhu J.G."/>
            <person name="Ruan X.D."/>
            <person name="Zhao L."/>
            <person name="Wei J.T."/>
            <person name="Ye R.Z."/>
            <person name="Que T.C."/>
            <person name="Du C.H."/>
            <person name="Zhou Y.H."/>
            <person name="Cheng J.X."/>
            <person name="Dai P.F."/>
            <person name="Guo W.B."/>
            <person name="Han X.H."/>
            <person name="Huang E.J."/>
            <person name="Li L.F."/>
            <person name="Wei W."/>
            <person name="Gao Y.C."/>
            <person name="Liu J.Z."/>
            <person name="Shao H.Z."/>
            <person name="Wang X."/>
            <person name="Wang C.C."/>
            <person name="Yang T.C."/>
            <person name="Huo Q.B."/>
            <person name="Li W."/>
            <person name="Chen H.Y."/>
            <person name="Chen S.E."/>
            <person name="Zhou L.G."/>
            <person name="Ni X.B."/>
            <person name="Tian J.H."/>
            <person name="Sheng Y."/>
            <person name="Liu T."/>
            <person name="Pan Y.S."/>
            <person name="Xia L.Y."/>
            <person name="Li J."/>
            <person name="Zhao F."/>
            <person name="Cao W.C."/>
        </authorList>
    </citation>
    <scope>NUCLEOTIDE SEQUENCE</scope>
    <source>
        <strain evidence="3">Rsan-2018</strain>
    </source>
</reference>
<dbReference type="Gene3D" id="3.60.21.10">
    <property type="match status" value="1"/>
</dbReference>
<evidence type="ECO:0000313" key="4">
    <source>
        <dbReference type="Proteomes" id="UP000821837"/>
    </source>
</evidence>
<evidence type="ECO:0000256" key="1">
    <source>
        <dbReference type="SAM" id="MobiDB-lite"/>
    </source>
</evidence>